<reference evidence="4" key="1">
    <citation type="journal article" date="2020" name="Stud. Mycol.">
        <title>101 Dothideomycetes genomes: a test case for predicting lifestyles and emergence of pathogens.</title>
        <authorList>
            <person name="Haridas S."/>
            <person name="Albert R."/>
            <person name="Binder M."/>
            <person name="Bloem J."/>
            <person name="Labutti K."/>
            <person name="Salamov A."/>
            <person name="Andreopoulos B."/>
            <person name="Baker S."/>
            <person name="Barry K."/>
            <person name="Bills G."/>
            <person name="Bluhm B."/>
            <person name="Cannon C."/>
            <person name="Castanera R."/>
            <person name="Culley D."/>
            <person name="Daum C."/>
            <person name="Ezra D."/>
            <person name="Gonzalez J."/>
            <person name="Henrissat B."/>
            <person name="Kuo A."/>
            <person name="Liang C."/>
            <person name="Lipzen A."/>
            <person name="Lutzoni F."/>
            <person name="Magnuson J."/>
            <person name="Mondo S."/>
            <person name="Nolan M."/>
            <person name="Ohm R."/>
            <person name="Pangilinan J."/>
            <person name="Park H.-J."/>
            <person name="Ramirez L."/>
            <person name="Alfaro M."/>
            <person name="Sun H."/>
            <person name="Tritt A."/>
            <person name="Yoshinaga Y."/>
            <person name="Zwiers L.-H."/>
            <person name="Turgeon B."/>
            <person name="Goodwin S."/>
            <person name="Spatafora J."/>
            <person name="Crous P."/>
            <person name="Grigoriev I."/>
        </authorList>
    </citation>
    <scope>NUCLEOTIDE SEQUENCE</scope>
    <source>
        <strain evidence="4">CBS 175.79</strain>
    </source>
</reference>
<dbReference type="Proteomes" id="UP000799778">
    <property type="component" value="Unassembled WGS sequence"/>
</dbReference>
<dbReference type="Pfam" id="PF12796">
    <property type="entry name" value="Ank_2"/>
    <property type="match status" value="2"/>
</dbReference>
<keyword evidence="1" id="KW-0677">Repeat</keyword>
<dbReference type="PROSITE" id="PS50088">
    <property type="entry name" value="ANK_REPEAT"/>
    <property type="match status" value="3"/>
</dbReference>
<keyword evidence="2 3" id="KW-0040">ANK repeat</keyword>
<dbReference type="SMART" id="SM00248">
    <property type="entry name" value="ANK"/>
    <property type="match status" value="6"/>
</dbReference>
<evidence type="ECO:0000313" key="4">
    <source>
        <dbReference type="EMBL" id="KAF2016833.1"/>
    </source>
</evidence>
<evidence type="ECO:0000313" key="5">
    <source>
        <dbReference type="Proteomes" id="UP000799778"/>
    </source>
</evidence>
<feature type="repeat" description="ANK" evidence="3">
    <location>
        <begin position="40"/>
        <end position="72"/>
    </location>
</feature>
<dbReference type="OrthoDB" id="341259at2759"/>
<dbReference type="InterPro" id="IPR050745">
    <property type="entry name" value="Multifunctional_regulatory"/>
</dbReference>
<evidence type="ECO:0000256" key="3">
    <source>
        <dbReference type="PROSITE-ProRule" id="PRU00023"/>
    </source>
</evidence>
<dbReference type="SUPFAM" id="SSF48403">
    <property type="entry name" value="Ankyrin repeat"/>
    <property type="match status" value="1"/>
</dbReference>
<name>A0A6A5XV71_9PLEO</name>
<protein>
    <submittedName>
        <fullName evidence="4">Ankyrin</fullName>
    </submittedName>
</protein>
<feature type="repeat" description="ANK" evidence="3">
    <location>
        <begin position="306"/>
        <end position="339"/>
    </location>
</feature>
<evidence type="ECO:0000256" key="2">
    <source>
        <dbReference type="ARBA" id="ARBA00023043"/>
    </source>
</evidence>
<dbReference type="RefSeq" id="XP_033385172.1">
    <property type="nucleotide sequence ID" value="XM_033521108.1"/>
</dbReference>
<feature type="repeat" description="ANK" evidence="3">
    <location>
        <begin position="8"/>
        <end position="40"/>
    </location>
</feature>
<dbReference type="AlphaFoldDB" id="A0A6A5XV71"/>
<dbReference type="InterPro" id="IPR002110">
    <property type="entry name" value="Ankyrin_rpt"/>
</dbReference>
<dbReference type="InterPro" id="IPR036770">
    <property type="entry name" value="Ankyrin_rpt-contain_sf"/>
</dbReference>
<keyword evidence="5" id="KW-1185">Reference proteome</keyword>
<dbReference type="PANTHER" id="PTHR24189">
    <property type="entry name" value="MYOTROPHIN"/>
    <property type="match status" value="1"/>
</dbReference>
<dbReference type="GeneID" id="54278505"/>
<organism evidence="4 5">
    <name type="scientific">Aaosphaeria arxii CBS 175.79</name>
    <dbReference type="NCBI Taxonomy" id="1450172"/>
    <lineage>
        <taxon>Eukaryota</taxon>
        <taxon>Fungi</taxon>
        <taxon>Dikarya</taxon>
        <taxon>Ascomycota</taxon>
        <taxon>Pezizomycotina</taxon>
        <taxon>Dothideomycetes</taxon>
        <taxon>Pleosporomycetidae</taxon>
        <taxon>Pleosporales</taxon>
        <taxon>Pleosporales incertae sedis</taxon>
        <taxon>Aaosphaeria</taxon>
    </lineage>
</organism>
<evidence type="ECO:0000256" key="1">
    <source>
        <dbReference type="ARBA" id="ARBA00022737"/>
    </source>
</evidence>
<sequence>MEEDLKQESSLAMHLAVCRGDTFSLQTLIEAGFDVNRDSEYGAPLHVAVMAEQTEAAQILVGAGADLEVLYNYDMEGQDEPCNPLRLAVHLGCRDIVQLLWKALSARRNPRTYRPGGQADQGGWGQSSLLVIAADDDYPEITMDLLSFSDEWAPDERASALNCAARVWSAGSVRALLQSAHFTDDEMSCFLKSCCSGRPKCFNHFPYRGICTHEDSVRQAQCVEYLLDAYPGADCIRILHRAAQNAYCIETLRFTLHRGVDPNSLDGELKTPLHRAVIRRVMFRVNKDGAFLLLENGADPNIPDVDGMRALHRAVELGGDIEVVKRLLEAGADAEALDSESATPMITAAYSRLYNIDGWRVLQIRILKLLLRAGNGKASIEWEDDRGRSVKKWAKENKIPDQWLELDE</sequence>
<proteinExistence type="predicted"/>
<gene>
    <name evidence="4" type="ORF">BU24DRAFT_139070</name>
</gene>
<dbReference type="PROSITE" id="PS50297">
    <property type="entry name" value="ANK_REP_REGION"/>
    <property type="match status" value="2"/>
</dbReference>
<dbReference type="Gene3D" id="1.25.40.20">
    <property type="entry name" value="Ankyrin repeat-containing domain"/>
    <property type="match status" value="2"/>
</dbReference>
<dbReference type="EMBL" id="ML978068">
    <property type="protein sequence ID" value="KAF2016833.1"/>
    <property type="molecule type" value="Genomic_DNA"/>
</dbReference>
<accession>A0A6A5XV71</accession>